<keyword evidence="3" id="KW-0966">Cell projection</keyword>
<comment type="caution">
    <text evidence="3">The sequence shown here is derived from an EMBL/GenBank/DDBJ whole genome shotgun (WGS) entry which is preliminary data.</text>
</comment>
<dbReference type="InterPro" id="IPR029025">
    <property type="entry name" value="T3SS_substrate_exporter_C"/>
</dbReference>
<keyword evidence="4" id="KW-1185">Reference proteome</keyword>
<dbReference type="PANTHER" id="PTHR30531">
    <property type="entry name" value="FLAGELLAR BIOSYNTHETIC PROTEIN FLHB"/>
    <property type="match status" value="1"/>
</dbReference>
<dbReference type="PANTHER" id="PTHR30531:SF12">
    <property type="entry name" value="FLAGELLAR BIOSYNTHETIC PROTEIN FLHB"/>
    <property type="match status" value="1"/>
</dbReference>
<dbReference type="SUPFAM" id="SSF160544">
    <property type="entry name" value="EscU C-terminal domain-like"/>
    <property type="match status" value="1"/>
</dbReference>
<feature type="transmembrane region" description="Helical" evidence="2">
    <location>
        <begin position="80"/>
        <end position="104"/>
    </location>
</feature>
<dbReference type="Gene3D" id="3.40.1690.10">
    <property type="entry name" value="secretion proteins EscU"/>
    <property type="match status" value="1"/>
</dbReference>
<organism evidence="3 4">
    <name type="scientific">Virgisporangium aurantiacum</name>
    <dbReference type="NCBI Taxonomy" id="175570"/>
    <lineage>
        <taxon>Bacteria</taxon>
        <taxon>Bacillati</taxon>
        <taxon>Actinomycetota</taxon>
        <taxon>Actinomycetes</taxon>
        <taxon>Micromonosporales</taxon>
        <taxon>Micromonosporaceae</taxon>
        <taxon>Virgisporangium</taxon>
    </lineage>
</organism>
<dbReference type="GO" id="GO:0009306">
    <property type="term" value="P:protein secretion"/>
    <property type="evidence" value="ECO:0007669"/>
    <property type="project" value="InterPro"/>
</dbReference>
<dbReference type="AlphaFoldDB" id="A0A8J3YVV3"/>
<dbReference type="Proteomes" id="UP000612585">
    <property type="component" value="Unassembled WGS sequence"/>
</dbReference>
<evidence type="ECO:0000256" key="2">
    <source>
        <dbReference type="SAM" id="Phobius"/>
    </source>
</evidence>
<reference evidence="3" key="1">
    <citation type="submission" date="2021-01" db="EMBL/GenBank/DDBJ databases">
        <title>Whole genome shotgun sequence of Virgisporangium aurantiacum NBRC 16421.</title>
        <authorList>
            <person name="Komaki H."/>
            <person name="Tamura T."/>
        </authorList>
    </citation>
    <scope>NUCLEOTIDE SEQUENCE</scope>
    <source>
        <strain evidence="3">NBRC 16421</strain>
    </source>
</reference>
<dbReference type="RefSeq" id="WP_203985519.1">
    <property type="nucleotide sequence ID" value="NZ_BOPG01000001.1"/>
</dbReference>
<proteinExistence type="predicted"/>
<keyword evidence="3" id="KW-0969">Cilium</keyword>
<name>A0A8J3YVV3_9ACTN</name>
<evidence type="ECO:0000256" key="1">
    <source>
        <dbReference type="SAM" id="MobiDB-lite"/>
    </source>
</evidence>
<evidence type="ECO:0000313" key="4">
    <source>
        <dbReference type="Proteomes" id="UP000612585"/>
    </source>
</evidence>
<evidence type="ECO:0000313" key="3">
    <source>
        <dbReference type="EMBL" id="GIJ52531.1"/>
    </source>
</evidence>
<keyword evidence="2" id="KW-1133">Transmembrane helix</keyword>
<sequence>MSGEKTEKPTAQRKKKAISEGQIARTPDLGAWAGMLLASFLVPRALGSAMDSAAQVFRQGVQMASDPDIGKAQELFKSGFIDAAMAVAPLGLGLMALGLAAGAAQGGIHFPAKMFMPKFNRLNPFPGLKRTFGGHAVWEAVKVTLKTSVLGLVLYYAVKDLVPAVIAHGAMPLETLLHLVADTAVGLMRYAAAAGLVMAAADYAMAKRRINKQIYMSKEEIKQEHKNTEGDPHVKGAIRAKQIAMARNRMMSNLPVADVVMVNPTHVAVALAYEPSKGAPRVIAKGAGAIAAKIREKATELRIPMVQNHELARTLYKTVELGQEIPPELYVAVARVLAFVMSLKAKGAAAGLHRQPNAPVA</sequence>
<keyword evidence="3" id="KW-0282">Flagellum</keyword>
<gene>
    <name evidence="3" type="primary">flhB</name>
    <name evidence="3" type="ORF">Vau01_000470</name>
</gene>
<dbReference type="PRINTS" id="PR00950">
    <property type="entry name" value="TYPE3IMSPROT"/>
</dbReference>
<dbReference type="Pfam" id="PF01312">
    <property type="entry name" value="Bac_export_2"/>
    <property type="match status" value="1"/>
</dbReference>
<dbReference type="GO" id="GO:0005886">
    <property type="term" value="C:plasma membrane"/>
    <property type="evidence" value="ECO:0007669"/>
    <property type="project" value="TreeGrafter"/>
</dbReference>
<keyword evidence="2" id="KW-0812">Transmembrane</keyword>
<feature type="compositionally biased region" description="Basic and acidic residues" evidence="1">
    <location>
        <begin position="1"/>
        <end position="10"/>
    </location>
</feature>
<feature type="region of interest" description="Disordered" evidence="1">
    <location>
        <begin position="1"/>
        <end position="20"/>
    </location>
</feature>
<dbReference type="EMBL" id="BOPG01000001">
    <property type="protein sequence ID" value="GIJ52531.1"/>
    <property type="molecule type" value="Genomic_DNA"/>
</dbReference>
<dbReference type="InterPro" id="IPR006135">
    <property type="entry name" value="T3SS_substrate_exporter"/>
</dbReference>
<keyword evidence="2" id="KW-0472">Membrane</keyword>
<protein>
    <submittedName>
        <fullName evidence="3">Flagellar biosynthesis protein FlhB</fullName>
    </submittedName>
</protein>
<accession>A0A8J3YVV3</accession>